<dbReference type="EMBL" id="JABWUV010000012">
    <property type="protein sequence ID" value="KAF6314903.1"/>
    <property type="molecule type" value="Genomic_DNA"/>
</dbReference>
<feature type="compositionally biased region" description="Low complexity" evidence="1">
    <location>
        <begin position="19"/>
        <end position="29"/>
    </location>
</feature>
<dbReference type="AlphaFoldDB" id="A0A7J7UPT5"/>
<keyword evidence="3" id="KW-1185">Reference proteome</keyword>
<organism evidence="2 3">
    <name type="scientific">Myotis myotis</name>
    <name type="common">Greater mouse-eared bat</name>
    <name type="synonym">Vespertilio myotis</name>
    <dbReference type="NCBI Taxonomy" id="51298"/>
    <lineage>
        <taxon>Eukaryota</taxon>
        <taxon>Metazoa</taxon>
        <taxon>Chordata</taxon>
        <taxon>Craniata</taxon>
        <taxon>Vertebrata</taxon>
        <taxon>Euteleostomi</taxon>
        <taxon>Mammalia</taxon>
        <taxon>Eutheria</taxon>
        <taxon>Laurasiatheria</taxon>
        <taxon>Chiroptera</taxon>
        <taxon>Yangochiroptera</taxon>
        <taxon>Vespertilionidae</taxon>
        <taxon>Myotis</taxon>
    </lineage>
</organism>
<evidence type="ECO:0000256" key="1">
    <source>
        <dbReference type="SAM" id="MobiDB-lite"/>
    </source>
</evidence>
<name>A0A7J7UPT5_MYOMY</name>
<proteinExistence type="predicted"/>
<evidence type="ECO:0000313" key="3">
    <source>
        <dbReference type="Proteomes" id="UP000527355"/>
    </source>
</evidence>
<dbReference type="VEuPathDB" id="HostDB:LOC118649264"/>
<accession>A0A7J7UPT5</accession>
<dbReference type="GO" id="GO:0009615">
    <property type="term" value="P:response to virus"/>
    <property type="evidence" value="ECO:0007669"/>
    <property type="project" value="TreeGrafter"/>
</dbReference>
<dbReference type="PANTHER" id="PTHR48195:SF1">
    <property type="entry name" value="RIKEN CDNA 2410002F23 GENE"/>
    <property type="match status" value="1"/>
</dbReference>
<dbReference type="PANTHER" id="PTHR48195">
    <property type="entry name" value="FRIEND VIRUS SUSCEPTIBILITY PROTEIN 1"/>
    <property type="match status" value="1"/>
</dbReference>
<sequence length="125" mass="14158">MTKGLGSGPEFPGAGTAGQPDQQHHLQLPLQGSVGSRKALLTWLLQAWLQRRQSFLHFEVTEMPFGPWATMEQCIQLARQLGMLEWIYCEPASEQAPWPTPEDMPFPQDLHRHPLALARSSEMRL</sequence>
<dbReference type="Proteomes" id="UP000527355">
    <property type="component" value="Unassembled WGS sequence"/>
</dbReference>
<comment type="caution">
    <text evidence="2">The sequence shown here is derived from an EMBL/GenBank/DDBJ whole genome shotgun (WGS) entry which is preliminary data.</text>
</comment>
<feature type="region of interest" description="Disordered" evidence="1">
    <location>
        <begin position="1"/>
        <end position="29"/>
    </location>
</feature>
<dbReference type="InterPro" id="IPR053270">
    <property type="entry name" value="Fv1_restriction_factor"/>
</dbReference>
<evidence type="ECO:0000313" key="2">
    <source>
        <dbReference type="EMBL" id="KAF6314903.1"/>
    </source>
</evidence>
<gene>
    <name evidence="2" type="ORF">mMyoMyo1_008678</name>
</gene>
<protein>
    <submittedName>
        <fullName evidence="2">Uncharacterized protein</fullName>
    </submittedName>
</protein>
<reference evidence="2 3" key="1">
    <citation type="journal article" date="2020" name="Nature">
        <title>Six reference-quality genomes reveal evolution of bat adaptations.</title>
        <authorList>
            <person name="Jebb D."/>
            <person name="Huang Z."/>
            <person name="Pippel M."/>
            <person name="Hughes G.M."/>
            <person name="Lavrichenko K."/>
            <person name="Devanna P."/>
            <person name="Winkler S."/>
            <person name="Jermiin L.S."/>
            <person name="Skirmuntt E.C."/>
            <person name="Katzourakis A."/>
            <person name="Burkitt-Gray L."/>
            <person name="Ray D.A."/>
            <person name="Sullivan K.A.M."/>
            <person name="Roscito J.G."/>
            <person name="Kirilenko B.M."/>
            <person name="Davalos L.M."/>
            <person name="Corthals A.P."/>
            <person name="Power M.L."/>
            <person name="Jones G."/>
            <person name="Ransome R.D."/>
            <person name="Dechmann D.K.N."/>
            <person name="Locatelli A.G."/>
            <person name="Puechmaille S.J."/>
            <person name="Fedrigo O."/>
            <person name="Jarvis E.D."/>
            <person name="Hiller M."/>
            <person name="Vernes S.C."/>
            <person name="Myers E.W."/>
            <person name="Teeling E.C."/>
        </authorList>
    </citation>
    <scope>NUCLEOTIDE SEQUENCE [LARGE SCALE GENOMIC DNA]</scope>
    <source>
        <strain evidence="2">MMyoMyo1</strain>
        <tissue evidence="2">Flight muscle</tissue>
    </source>
</reference>
<dbReference type="GO" id="GO:0005794">
    <property type="term" value="C:Golgi apparatus"/>
    <property type="evidence" value="ECO:0007669"/>
    <property type="project" value="TreeGrafter"/>
</dbReference>